<feature type="non-terminal residue" evidence="1">
    <location>
        <position position="353"/>
    </location>
</feature>
<dbReference type="AlphaFoldDB" id="A0A0F8YRI4"/>
<evidence type="ECO:0000313" key="1">
    <source>
        <dbReference type="EMBL" id="KKK56749.1"/>
    </source>
</evidence>
<dbReference type="EMBL" id="LAZR01064833">
    <property type="protein sequence ID" value="KKK56749.1"/>
    <property type="molecule type" value="Genomic_DNA"/>
</dbReference>
<feature type="non-terminal residue" evidence="1">
    <location>
        <position position="1"/>
    </location>
</feature>
<gene>
    <name evidence="1" type="ORF">LCGC14_3061410</name>
</gene>
<dbReference type="SUPFAM" id="SSF49265">
    <property type="entry name" value="Fibronectin type III"/>
    <property type="match status" value="1"/>
</dbReference>
<dbReference type="Gene3D" id="2.60.40.10">
    <property type="entry name" value="Immunoglobulins"/>
    <property type="match status" value="3"/>
</dbReference>
<evidence type="ECO:0008006" key="2">
    <source>
        <dbReference type="Google" id="ProtNLM"/>
    </source>
</evidence>
<organism evidence="1">
    <name type="scientific">marine sediment metagenome</name>
    <dbReference type="NCBI Taxonomy" id="412755"/>
    <lineage>
        <taxon>unclassified sequences</taxon>
        <taxon>metagenomes</taxon>
        <taxon>ecological metagenomes</taxon>
    </lineage>
</organism>
<name>A0A0F8YRI4_9ZZZZ</name>
<dbReference type="InterPro" id="IPR013783">
    <property type="entry name" value="Ig-like_fold"/>
</dbReference>
<proteinExistence type="predicted"/>
<protein>
    <recommendedName>
        <fullName evidence="2">Fibronectin type-III domain-containing protein</fullName>
    </recommendedName>
</protein>
<accession>A0A0F8YRI4</accession>
<dbReference type="InterPro" id="IPR036116">
    <property type="entry name" value="FN3_sf"/>
</dbReference>
<comment type="caution">
    <text evidence="1">The sequence shown here is derived from an EMBL/GenBank/DDBJ whole genome shotgun (WGS) entry which is preliminary data.</text>
</comment>
<reference evidence="1" key="1">
    <citation type="journal article" date="2015" name="Nature">
        <title>Complex archaea that bridge the gap between prokaryotes and eukaryotes.</title>
        <authorList>
            <person name="Spang A."/>
            <person name="Saw J.H."/>
            <person name="Jorgensen S.L."/>
            <person name="Zaremba-Niedzwiedzka K."/>
            <person name="Martijn J."/>
            <person name="Lind A.E."/>
            <person name="van Eijk R."/>
            <person name="Schleper C."/>
            <person name="Guy L."/>
            <person name="Ettema T.J."/>
        </authorList>
    </citation>
    <scope>NUCLEOTIDE SEQUENCE</scope>
</reference>
<sequence>TLNGTTALTPVIQDINISYEIQKSDSITLDTSAPATVVELDGKTSVGFTDNTVATEIANDAWTQDLTPYFSWKANADADLDGAAPYKVYFGTNASATAAIDGSAQVATTYDPGTLTSGNQYYLKIIAKDLAGNYSAASKDYTIKVDNTGANYTGLAPTVSTTYSNKVQANWAAPPDDSDSIVGGGIDKYYVYWASRDVGTGDPVPSAGNFNDANRYTQYESPDTIADITNTGFNHYSADGSLTYYYKIKAIDKAGNESNLSDMSPAGYVQDTTPPSATGVPSVTAGTFDSGTKVQNVLNWTIASDNSGVSGYQIYRSKNSLSTMPLAGDTEYTLIDTVGTNSYTDNDGGAGRP</sequence>